<dbReference type="Proteomes" id="UP000814243">
    <property type="component" value="Unassembled WGS sequence"/>
</dbReference>
<gene>
    <name evidence="2" type="ORF">HF086_016170</name>
</gene>
<protein>
    <submittedName>
        <fullName evidence="2">Uncharacterized protein</fullName>
    </submittedName>
</protein>
<evidence type="ECO:0000313" key="2">
    <source>
        <dbReference type="EMBL" id="KAH9637148.1"/>
    </source>
</evidence>
<organism evidence="2 3">
    <name type="scientific">Spodoptera exigua</name>
    <name type="common">Beet armyworm</name>
    <name type="synonym">Noctua fulgens</name>
    <dbReference type="NCBI Taxonomy" id="7107"/>
    <lineage>
        <taxon>Eukaryota</taxon>
        <taxon>Metazoa</taxon>
        <taxon>Ecdysozoa</taxon>
        <taxon>Arthropoda</taxon>
        <taxon>Hexapoda</taxon>
        <taxon>Insecta</taxon>
        <taxon>Pterygota</taxon>
        <taxon>Neoptera</taxon>
        <taxon>Endopterygota</taxon>
        <taxon>Lepidoptera</taxon>
        <taxon>Glossata</taxon>
        <taxon>Ditrysia</taxon>
        <taxon>Noctuoidea</taxon>
        <taxon>Noctuidae</taxon>
        <taxon>Amphipyrinae</taxon>
        <taxon>Spodoptera</taxon>
    </lineage>
</organism>
<proteinExistence type="predicted"/>
<evidence type="ECO:0000256" key="1">
    <source>
        <dbReference type="SAM" id="MobiDB-lite"/>
    </source>
</evidence>
<dbReference type="EMBL" id="JACEFF010000449">
    <property type="protein sequence ID" value="KAH9637148.1"/>
    <property type="molecule type" value="Genomic_DNA"/>
</dbReference>
<comment type="caution">
    <text evidence="2">The sequence shown here is derived from an EMBL/GenBank/DDBJ whole genome shotgun (WGS) entry which is preliminary data.</text>
</comment>
<reference evidence="2" key="1">
    <citation type="journal article" date="2021" name="G3 (Bethesda)">
        <title>Genome and transcriptome analysis of the beet armyworm Spodoptera exigua reveals targets for pest control. .</title>
        <authorList>
            <person name="Simon S."/>
            <person name="Breeschoten T."/>
            <person name="Jansen H.J."/>
            <person name="Dirks R.P."/>
            <person name="Schranz M.E."/>
            <person name="Ros V.I.D."/>
        </authorList>
    </citation>
    <scope>NUCLEOTIDE SEQUENCE</scope>
    <source>
        <strain evidence="2">TB_SE_WUR_2020</strain>
    </source>
</reference>
<accession>A0A922MI68</accession>
<name>A0A922MI68_SPOEX</name>
<evidence type="ECO:0000313" key="3">
    <source>
        <dbReference type="Proteomes" id="UP000814243"/>
    </source>
</evidence>
<feature type="region of interest" description="Disordered" evidence="1">
    <location>
        <begin position="1"/>
        <end position="25"/>
    </location>
</feature>
<dbReference type="AlphaFoldDB" id="A0A922MI68"/>
<sequence>MHIYSLGSATMAPSPDSFVLRQQQPPLSPLDTDLLALSFKSVSLQRSNNNECELLRSVAGFGRRPSLY</sequence>